<dbReference type="EMBL" id="LSYS01007908">
    <property type="protein sequence ID" value="OPJ70305.1"/>
    <property type="molecule type" value="Genomic_DNA"/>
</dbReference>
<evidence type="ECO:0000313" key="2">
    <source>
        <dbReference type="Proteomes" id="UP000190648"/>
    </source>
</evidence>
<dbReference type="Proteomes" id="UP000190648">
    <property type="component" value="Unassembled WGS sequence"/>
</dbReference>
<comment type="caution">
    <text evidence="1">The sequence shown here is derived from an EMBL/GenBank/DDBJ whole genome shotgun (WGS) entry which is preliminary data.</text>
</comment>
<reference evidence="1 2" key="1">
    <citation type="submission" date="2016-02" db="EMBL/GenBank/DDBJ databases">
        <title>Band-tailed pigeon sequencing and assembly.</title>
        <authorList>
            <person name="Soares A.E."/>
            <person name="Novak B.J."/>
            <person name="Rice E.S."/>
            <person name="O'Connell B."/>
            <person name="Chang D."/>
            <person name="Weber S."/>
            <person name="Shapiro B."/>
        </authorList>
    </citation>
    <scope>NUCLEOTIDE SEQUENCE [LARGE SCALE GENOMIC DNA]</scope>
    <source>
        <strain evidence="1">BTP2013</strain>
        <tissue evidence="1">Blood</tissue>
    </source>
</reference>
<evidence type="ECO:0000313" key="1">
    <source>
        <dbReference type="EMBL" id="OPJ70305.1"/>
    </source>
</evidence>
<accession>A0A1V4JE45</accession>
<proteinExistence type="predicted"/>
<sequence>MDEAVGFGSPCLERRGFEISANITSPQILTTQDTGDLEQDTLVKTLQALCKRCHLQPLGKLLYLSAAATDSCVSPDPSPRCVFQG</sequence>
<keyword evidence="2" id="KW-1185">Reference proteome</keyword>
<dbReference type="AlphaFoldDB" id="A0A1V4JE45"/>
<protein>
    <submittedName>
        <fullName evidence="1">Uncharacterized protein</fullName>
    </submittedName>
</protein>
<gene>
    <name evidence="1" type="ORF">AV530_019480</name>
</gene>
<organism evidence="1 2">
    <name type="scientific">Patagioenas fasciata monilis</name>
    <dbReference type="NCBI Taxonomy" id="372326"/>
    <lineage>
        <taxon>Eukaryota</taxon>
        <taxon>Metazoa</taxon>
        <taxon>Chordata</taxon>
        <taxon>Craniata</taxon>
        <taxon>Vertebrata</taxon>
        <taxon>Euteleostomi</taxon>
        <taxon>Archelosauria</taxon>
        <taxon>Archosauria</taxon>
        <taxon>Dinosauria</taxon>
        <taxon>Saurischia</taxon>
        <taxon>Theropoda</taxon>
        <taxon>Coelurosauria</taxon>
        <taxon>Aves</taxon>
        <taxon>Neognathae</taxon>
        <taxon>Neoaves</taxon>
        <taxon>Columbimorphae</taxon>
        <taxon>Columbiformes</taxon>
        <taxon>Columbidae</taxon>
        <taxon>Patagioenas</taxon>
    </lineage>
</organism>
<name>A0A1V4JE45_PATFA</name>